<reference evidence="1" key="1">
    <citation type="journal article" date="2023" name="Genome Biol. Evol.">
        <title>Long-read-based Genome Assembly of Drosophila gunungcola Reveals Fewer Chemosensory Genes in Flower-breeding Species.</title>
        <authorList>
            <person name="Negi A."/>
            <person name="Liao B.Y."/>
            <person name="Yeh S.D."/>
        </authorList>
    </citation>
    <scope>NUCLEOTIDE SEQUENCE</scope>
    <source>
        <strain evidence="1">Sukarami</strain>
    </source>
</reference>
<evidence type="ECO:0000313" key="2">
    <source>
        <dbReference type="Proteomes" id="UP001059596"/>
    </source>
</evidence>
<keyword evidence="2" id="KW-1185">Reference proteome</keyword>
<comment type="caution">
    <text evidence="1">The sequence shown here is derived from an EMBL/GenBank/DDBJ whole genome shotgun (WGS) entry which is preliminary data.</text>
</comment>
<dbReference type="AlphaFoldDB" id="A0A9P9YN15"/>
<gene>
    <name evidence="1" type="ORF">M5D96_007058</name>
</gene>
<evidence type="ECO:0000313" key="1">
    <source>
        <dbReference type="EMBL" id="KAI8039638.1"/>
    </source>
</evidence>
<proteinExistence type="predicted"/>
<dbReference type="Proteomes" id="UP001059596">
    <property type="component" value="Unassembled WGS sequence"/>
</dbReference>
<protein>
    <submittedName>
        <fullName evidence="1">Uncharacterized protein</fullName>
    </submittedName>
</protein>
<organism evidence="1 2">
    <name type="scientific">Drosophila gunungcola</name>
    <name type="common">fruit fly</name>
    <dbReference type="NCBI Taxonomy" id="103775"/>
    <lineage>
        <taxon>Eukaryota</taxon>
        <taxon>Metazoa</taxon>
        <taxon>Ecdysozoa</taxon>
        <taxon>Arthropoda</taxon>
        <taxon>Hexapoda</taxon>
        <taxon>Insecta</taxon>
        <taxon>Pterygota</taxon>
        <taxon>Neoptera</taxon>
        <taxon>Endopterygota</taxon>
        <taxon>Diptera</taxon>
        <taxon>Brachycera</taxon>
        <taxon>Muscomorpha</taxon>
        <taxon>Ephydroidea</taxon>
        <taxon>Drosophilidae</taxon>
        <taxon>Drosophila</taxon>
        <taxon>Sophophora</taxon>
    </lineage>
</organism>
<dbReference type="EMBL" id="JAMKOV010000005">
    <property type="protein sequence ID" value="KAI8039638.1"/>
    <property type="molecule type" value="Genomic_DNA"/>
</dbReference>
<accession>A0A9P9YN15</accession>
<name>A0A9P9YN15_9MUSC</name>
<sequence length="70" mass="7875">MQIDITCKITKLAQRQTTCARTKGKKDSHSHTGALAHAHSHRRAALQIFPFELLSVTWMPLFPLFVDLCG</sequence>